<dbReference type="InterPro" id="IPR000111">
    <property type="entry name" value="Glyco_hydro_27/36_CS"/>
</dbReference>
<dbReference type="InterPro" id="IPR041233">
    <property type="entry name" value="Melibiase_C"/>
</dbReference>
<evidence type="ECO:0000256" key="1">
    <source>
        <dbReference type="ARBA" id="ARBA00009743"/>
    </source>
</evidence>
<feature type="signal peptide" evidence="7">
    <location>
        <begin position="1"/>
        <end position="33"/>
    </location>
</feature>
<evidence type="ECO:0000256" key="4">
    <source>
        <dbReference type="ARBA" id="ARBA00023295"/>
    </source>
</evidence>
<dbReference type="AlphaFoldDB" id="A0A7Y9TG10"/>
<evidence type="ECO:0000256" key="5">
    <source>
        <dbReference type="RuleBase" id="RU361168"/>
    </source>
</evidence>
<dbReference type="InterPro" id="IPR013785">
    <property type="entry name" value="Aldolase_TIM"/>
</dbReference>
<dbReference type="PRINTS" id="PR00740">
    <property type="entry name" value="GLHYDRLASE27"/>
</dbReference>
<dbReference type="GO" id="GO:0004557">
    <property type="term" value="F:alpha-galactosidase activity"/>
    <property type="evidence" value="ECO:0007669"/>
    <property type="project" value="UniProtKB-EC"/>
</dbReference>
<dbReference type="Gene3D" id="2.60.40.1180">
    <property type="entry name" value="Golgi alpha-mannosidase II"/>
    <property type="match status" value="1"/>
</dbReference>
<comment type="catalytic activity">
    <reaction evidence="5">
        <text>Hydrolysis of terminal, non-reducing alpha-D-galactose residues in alpha-D-galactosides, including galactose oligosaccharides, galactomannans and galactolipids.</text>
        <dbReference type="EC" id="3.2.1.22"/>
    </reaction>
</comment>
<dbReference type="InterPro" id="IPR013780">
    <property type="entry name" value="Glyco_hydro_b"/>
</dbReference>
<dbReference type="EMBL" id="JACCCW010000001">
    <property type="protein sequence ID" value="NYF79376.1"/>
    <property type="molecule type" value="Genomic_DNA"/>
</dbReference>
<evidence type="ECO:0000256" key="3">
    <source>
        <dbReference type="ARBA" id="ARBA00022801"/>
    </source>
</evidence>
<dbReference type="SUPFAM" id="SSF51445">
    <property type="entry name" value="(Trans)glycosidases"/>
    <property type="match status" value="1"/>
</dbReference>
<name>A0A7Y9TG10_9BACT</name>
<organism evidence="9 10">
    <name type="scientific">Granulicella arctica</name>
    <dbReference type="NCBI Taxonomy" id="940613"/>
    <lineage>
        <taxon>Bacteria</taxon>
        <taxon>Pseudomonadati</taxon>
        <taxon>Acidobacteriota</taxon>
        <taxon>Terriglobia</taxon>
        <taxon>Terriglobales</taxon>
        <taxon>Acidobacteriaceae</taxon>
        <taxon>Granulicella</taxon>
    </lineage>
</organism>
<evidence type="ECO:0000313" key="10">
    <source>
        <dbReference type="Proteomes" id="UP000589520"/>
    </source>
</evidence>
<feature type="domain" description="Alpha galactosidase C-terminal" evidence="8">
    <location>
        <begin position="439"/>
        <end position="516"/>
    </location>
</feature>
<dbReference type="Pfam" id="PF16499">
    <property type="entry name" value="Melibiase_2"/>
    <property type="match status" value="1"/>
</dbReference>
<keyword evidence="10" id="KW-1185">Reference proteome</keyword>
<dbReference type="PROSITE" id="PS00512">
    <property type="entry name" value="ALPHA_GALACTOSIDASE"/>
    <property type="match status" value="1"/>
</dbReference>
<dbReference type="EC" id="3.2.1.22" evidence="5"/>
<gene>
    <name evidence="9" type="ORF">HDF17_001663</name>
</gene>
<feature type="region of interest" description="Disordered" evidence="6">
    <location>
        <begin position="131"/>
        <end position="153"/>
    </location>
</feature>
<feature type="chain" id="PRO_5031101706" description="Alpha-galactosidase" evidence="7">
    <location>
        <begin position="34"/>
        <end position="519"/>
    </location>
</feature>
<protein>
    <recommendedName>
        <fullName evidence="5">Alpha-galactosidase</fullName>
        <ecNumber evidence="5">3.2.1.22</ecNumber>
    </recommendedName>
    <alternativeName>
        <fullName evidence="5">Melibiase</fullName>
    </alternativeName>
</protein>
<keyword evidence="2 7" id="KW-0732">Signal</keyword>
<evidence type="ECO:0000259" key="8">
    <source>
        <dbReference type="Pfam" id="PF17801"/>
    </source>
</evidence>
<sequence>MRSIDIGRSWTTSKRALCFSFALLLGAVPHALAQSDLSGYWDLKVPVGDGTFQETFFELQQNSGTIAGKLLRRDIPIQGTLTGSTIHLATVPPTTGTNNRHITAYDGTYENGKLTLEMHIQHGQLAKGEAERTTKDATMPPAPLPLPTLRDLPDNGLVRTPPMGWNSWNKFAGKITDADVRSMADAMVSSGMSKLGYVYINIDDTWELGRDASGNITTNNKFPDMKALADYVHSKGLKIGIYSSPGPKTCAGYEGSFAHEEKDAKTYAAWGIDYLKYDLCSAGDIYPSSEANQRGLYQKMGDALEHTGRPIVFSLCQYGQNAPWKWGAKVSGNLWRTTGDISDNWKSMDTIGFSQLAIASYTRPGHWNDPDMLEVGNGGMTADEYRTHMSLWSLLSAPLIAGNDLRTMTDETTSILMNQEVIAIDQDPAAKPTQELTKDGSVEILWRTMQDGSIIVGFFNRGDQATDAGVQWSALPGGIAGKKLKARDLWKHEAVPTTGDRFNANVPAHGVVLLRISGR</sequence>
<evidence type="ECO:0000256" key="6">
    <source>
        <dbReference type="SAM" id="MobiDB-lite"/>
    </source>
</evidence>
<evidence type="ECO:0000313" key="9">
    <source>
        <dbReference type="EMBL" id="NYF79376.1"/>
    </source>
</evidence>
<dbReference type="SUPFAM" id="SSF51011">
    <property type="entry name" value="Glycosyl hydrolase domain"/>
    <property type="match status" value="1"/>
</dbReference>
<dbReference type="FunFam" id="3.20.20.70:FF:000197">
    <property type="entry name" value="Alpha-galactosidase"/>
    <property type="match status" value="1"/>
</dbReference>
<accession>A0A7Y9TG10</accession>
<reference evidence="9 10" key="1">
    <citation type="submission" date="2020-07" db="EMBL/GenBank/DDBJ databases">
        <title>Genomic Encyclopedia of Type Strains, Phase IV (KMG-V): Genome sequencing to study the core and pangenomes of soil and plant-associated prokaryotes.</title>
        <authorList>
            <person name="Whitman W."/>
        </authorList>
    </citation>
    <scope>NUCLEOTIDE SEQUENCE [LARGE SCALE GENOMIC DNA]</scope>
    <source>
        <strain evidence="9 10">X4EP2</strain>
    </source>
</reference>
<dbReference type="GO" id="GO:0005975">
    <property type="term" value="P:carbohydrate metabolic process"/>
    <property type="evidence" value="ECO:0007669"/>
    <property type="project" value="InterPro"/>
</dbReference>
<proteinExistence type="inferred from homology"/>
<dbReference type="InterPro" id="IPR017853">
    <property type="entry name" value="GH"/>
</dbReference>
<dbReference type="PANTHER" id="PTHR11452">
    <property type="entry name" value="ALPHA-GALACTOSIDASE/ALPHA-N-ACETYLGALACTOSAMINIDASE"/>
    <property type="match status" value="1"/>
</dbReference>
<dbReference type="PANTHER" id="PTHR11452:SF75">
    <property type="entry name" value="ALPHA-GALACTOSIDASE MEL1"/>
    <property type="match status" value="1"/>
</dbReference>
<evidence type="ECO:0000256" key="2">
    <source>
        <dbReference type="ARBA" id="ARBA00022729"/>
    </source>
</evidence>
<dbReference type="InterPro" id="IPR002241">
    <property type="entry name" value="Glyco_hydro_27"/>
</dbReference>
<comment type="similarity">
    <text evidence="1 5">Belongs to the glycosyl hydrolase 27 family.</text>
</comment>
<dbReference type="CDD" id="cd14792">
    <property type="entry name" value="GH27"/>
    <property type="match status" value="1"/>
</dbReference>
<dbReference type="Gene3D" id="3.20.20.70">
    <property type="entry name" value="Aldolase class I"/>
    <property type="match status" value="1"/>
</dbReference>
<dbReference type="Pfam" id="PF17801">
    <property type="entry name" value="Melibiase_C"/>
    <property type="match status" value="1"/>
</dbReference>
<comment type="caution">
    <text evidence="9">The sequence shown here is derived from an EMBL/GenBank/DDBJ whole genome shotgun (WGS) entry which is preliminary data.</text>
</comment>
<evidence type="ECO:0000256" key="7">
    <source>
        <dbReference type="SAM" id="SignalP"/>
    </source>
</evidence>
<dbReference type="Proteomes" id="UP000589520">
    <property type="component" value="Unassembled WGS sequence"/>
</dbReference>
<keyword evidence="4 5" id="KW-0326">Glycosidase</keyword>
<keyword evidence="5" id="KW-1015">Disulfide bond</keyword>
<dbReference type="RefSeq" id="WP_179489603.1">
    <property type="nucleotide sequence ID" value="NZ_JACCCW010000001.1"/>
</dbReference>
<keyword evidence="3 5" id="KW-0378">Hydrolase</keyword>